<evidence type="ECO:0000313" key="1">
    <source>
        <dbReference type="EMBL" id="KAL2527156.1"/>
    </source>
</evidence>
<dbReference type="EMBL" id="JBFOLK010000003">
    <property type="protein sequence ID" value="KAL2527156.1"/>
    <property type="molecule type" value="Genomic_DNA"/>
</dbReference>
<dbReference type="AlphaFoldDB" id="A0ABD1UQ35"/>
<dbReference type="Proteomes" id="UP001604336">
    <property type="component" value="Unassembled WGS sequence"/>
</dbReference>
<protein>
    <submittedName>
        <fullName evidence="1">Uncharacterized protein</fullName>
    </submittedName>
</protein>
<keyword evidence="2" id="KW-1185">Reference proteome</keyword>
<comment type="caution">
    <text evidence="1">The sequence shown here is derived from an EMBL/GenBank/DDBJ whole genome shotgun (WGS) entry which is preliminary data.</text>
</comment>
<reference evidence="2" key="1">
    <citation type="submission" date="2024-07" db="EMBL/GenBank/DDBJ databases">
        <title>Two chromosome-level genome assemblies of Korean endemic species Abeliophyllum distichum and Forsythia ovata (Oleaceae).</title>
        <authorList>
            <person name="Jang H."/>
        </authorList>
    </citation>
    <scope>NUCLEOTIDE SEQUENCE [LARGE SCALE GENOMIC DNA]</scope>
</reference>
<name>A0ABD1UQ35_9LAMI</name>
<sequence length="143" mass="16369">MKSRGPKATLSGSGIVVTLEYYKGNSLAVKYSLELKLIELDIEDVSFATDQMKHHLEVGITGYESYDYSTKRRLFVSLGLIFRIYYKRACLGCKGQLRAYFRHLKRGLKYSFEFGNSSDGVGFRGFCWAFGRGVRLLIEHWNA</sequence>
<proteinExistence type="predicted"/>
<evidence type="ECO:0000313" key="2">
    <source>
        <dbReference type="Proteomes" id="UP001604336"/>
    </source>
</evidence>
<organism evidence="1 2">
    <name type="scientific">Abeliophyllum distichum</name>
    <dbReference type="NCBI Taxonomy" id="126358"/>
    <lineage>
        <taxon>Eukaryota</taxon>
        <taxon>Viridiplantae</taxon>
        <taxon>Streptophyta</taxon>
        <taxon>Embryophyta</taxon>
        <taxon>Tracheophyta</taxon>
        <taxon>Spermatophyta</taxon>
        <taxon>Magnoliopsida</taxon>
        <taxon>eudicotyledons</taxon>
        <taxon>Gunneridae</taxon>
        <taxon>Pentapetalae</taxon>
        <taxon>asterids</taxon>
        <taxon>lamiids</taxon>
        <taxon>Lamiales</taxon>
        <taxon>Oleaceae</taxon>
        <taxon>Forsythieae</taxon>
        <taxon>Abeliophyllum</taxon>
    </lineage>
</organism>
<accession>A0ABD1UQ35</accession>
<gene>
    <name evidence="1" type="ORF">Adt_12210</name>
</gene>